<protein>
    <submittedName>
        <fullName evidence="2">Uncharacterized protein</fullName>
    </submittedName>
</protein>
<proteinExistence type="predicted"/>
<dbReference type="Gramene" id="PGSC0003DMT400088074">
    <property type="protein sequence ID" value="PGSC0003DMT400088074"/>
    <property type="gene ID" value="PGSC0003DMG400037645"/>
</dbReference>
<feature type="region of interest" description="Disordered" evidence="1">
    <location>
        <begin position="1"/>
        <end position="38"/>
    </location>
</feature>
<dbReference type="AlphaFoldDB" id="M1DF66"/>
<feature type="region of interest" description="Disordered" evidence="1">
    <location>
        <begin position="146"/>
        <end position="196"/>
    </location>
</feature>
<dbReference type="EnsemblPlants" id="PGSC0003DMT400088074">
    <property type="protein sequence ID" value="PGSC0003DMT400088074"/>
    <property type="gene ID" value="PGSC0003DMG400037645"/>
</dbReference>
<accession>M1DF66</accession>
<evidence type="ECO:0000256" key="1">
    <source>
        <dbReference type="SAM" id="MobiDB-lite"/>
    </source>
</evidence>
<sequence length="233" mass="25492">MTNSASSSKIPISQEVENPSSFNFSIPPPNESHSTPICGVGKTDEFIIPLAKVVDSHVLPFEENFPCSPTLVLSCDKSQNSEAQSIAKPIDEPSAEEVEVASRGVSSTMSERFFEGDFPEGRGPESNILAIRAKLVATQSLTSLQGNVQPAFSEPDDRSQEQGPLSLEPIFDQTPKSFDVETEEEEEEPPLRWNRAGVSLPLVGSFKRERDINNRVGQSREGKTSPQLVTYVL</sequence>
<reference evidence="2" key="2">
    <citation type="submission" date="2015-06" db="UniProtKB">
        <authorList>
            <consortium name="EnsemblPlants"/>
        </authorList>
    </citation>
    <scope>IDENTIFICATION</scope>
    <source>
        <strain evidence="2">DM1-3 516 R44</strain>
    </source>
</reference>
<dbReference type="InParanoid" id="M1DF66"/>
<name>M1DF66_SOLTU</name>
<evidence type="ECO:0000313" key="2">
    <source>
        <dbReference type="EnsemblPlants" id="PGSC0003DMT400088074"/>
    </source>
</evidence>
<evidence type="ECO:0000313" key="3">
    <source>
        <dbReference type="Proteomes" id="UP000011115"/>
    </source>
</evidence>
<reference evidence="3" key="1">
    <citation type="journal article" date="2011" name="Nature">
        <title>Genome sequence and analysis of the tuber crop potato.</title>
        <authorList>
            <consortium name="The Potato Genome Sequencing Consortium"/>
        </authorList>
    </citation>
    <scope>NUCLEOTIDE SEQUENCE [LARGE SCALE GENOMIC DNA]</scope>
    <source>
        <strain evidence="3">cv. DM1-3 516 R44</strain>
    </source>
</reference>
<keyword evidence="3" id="KW-1185">Reference proteome</keyword>
<feature type="compositionally biased region" description="Polar residues" evidence="1">
    <location>
        <begin position="1"/>
        <end position="11"/>
    </location>
</feature>
<dbReference type="HOGENOM" id="CLU_065052_0_0_1"/>
<organism evidence="2 3">
    <name type="scientific">Solanum tuberosum</name>
    <name type="common">Potato</name>
    <dbReference type="NCBI Taxonomy" id="4113"/>
    <lineage>
        <taxon>Eukaryota</taxon>
        <taxon>Viridiplantae</taxon>
        <taxon>Streptophyta</taxon>
        <taxon>Embryophyta</taxon>
        <taxon>Tracheophyta</taxon>
        <taxon>Spermatophyta</taxon>
        <taxon>Magnoliopsida</taxon>
        <taxon>eudicotyledons</taxon>
        <taxon>Gunneridae</taxon>
        <taxon>Pentapetalae</taxon>
        <taxon>asterids</taxon>
        <taxon>lamiids</taxon>
        <taxon>Solanales</taxon>
        <taxon>Solanaceae</taxon>
        <taxon>Solanoideae</taxon>
        <taxon>Solaneae</taxon>
        <taxon>Solanum</taxon>
    </lineage>
</organism>
<dbReference type="Proteomes" id="UP000011115">
    <property type="component" value="Unassembled WGS sequence"/>
</dbReference>
<dbReference type="PaxDb" id="4113-PGSC0003DMT400088074"/>